<gene>
    <name evidence="1" type="ORF">CDAR_95161</name>
</gene>
<comment type="caution">
    <text evidence="1">The sequence shown here is derived from an EMBL/GenBank/DDBJ whole genome shotgun (WGS) entry which is preliminary data.</text>
</comment>
<proteinExistence type="predicted"/>
<evidence type="ECO:0000313" key="1">
    <source>
        <dbReference type="EMBL" id="GIX97048.1"/>
    </source>
</evidence>
<dbReference type="AlphaFoldDB" id="A0AAV4PJ24"/>
<name>A0AAV4PJ24_9ARAC</name>
<dbReference type="Proteomes" id="UP001054837">
    <property type="component" value="Unassembled WGS sequence"/>
</dbReference>
<evidence type="ECO:0000313" key="2">
    <source>
        <dbReference type="Proteomes" id="UP001054837"/>
    </source>
</evidence>
<reference evidence="1 2" key="1">
    <citation type="submission" date="2021-06" db="EMBL/GenBank/DDBJ databases">
        <title>Caerostris darwini draft genome.</title>
        <authorList>
            <person name="Kono N."/>
            <person name="Arakawa K."/>
        </authorList>
    </citation>
    <scope>NUCLEOTIDE SEQUENCE [LARGE SCALE GENOMIC DNA]</scope>
</reference>
<sequence>MFSNVLCLRMQLLFAHPSRWSGKQIIAVFVLGHRSSATCHGDSLPLMEIENAVRSFSNGLSVPLLQARSLISPSVGGERVRKLEAFTSTELLAGEQFSTPYEKMLTKYYLCLVMVDR</sequence>
<organism evidence="1 2">
    <name type="scientific">Caerostris darwini</name>
    <dbReference type="NCBI Taxonomy" id="1538125"/>
    <lineage>
        <taxon>Eukaryota</taxon>
        <taxon>Metazoa</taxon>
        <taxon>Ecdysozoa</taxon>
        <taxon>Arthropoda</taxon>
        <taxon>Chelicerata</taxon>
        <taxon>Arachnida</taxon>
        <taxon>Araneae</taxon>
        <taxon>Araneomorphae</taxon>
        <taxon>Entelegynae</taxon>
        <taxon>Araneoidea</taxon>
        <taxon>Araneidae</taxon>
        <taxon>Caerostris</taxon>
    </lineage>
</organism>
<keyword evidence="2" id="KW-1185">Reference proteome</keyword>
<accession>A0AAV4PJ24</accession>
<protein>
    <submittedName>
        <fullName evidence="1">Uncharacterized protein</fullName>
    </submittedName>
</protein>
<dbReference type="EMBL" id="BPLQ01003002">
    <property type="protein sequence ID" value="GIX97048.1"/>
    <property type="molecule type" value="Genomic_DNA"/>
</dbReference>